<comment type="caution">
    <text evidence="9">The sequence shown here is derived from an EMBL/GenBank/DDBJ whole genome shotgun (WGS) entry which is preliminary data.</text>
</comment>
<organism evidence="9 10">
    <name type="scientific">Popillia japonica</name>
    <name type="common">Japanese beetle</name>
    <dbReference type="NCBI Taxonomy" id="7064"/>
    <lineage>
        <taxon>Eukaryota</taxon>
        <taxon>Metazoa</taxon>
        <taxon>Ecdysozoa</taxon>
        <taxon>Arthropoda</taxon>
        <taxon>Hexapoda</taxon>
        <taxon>Insecta</taxon>
        <taxon>Pterygota</taxon>
        <taxon>Neoptera</taxon>
        <taxon>Endopterygota</taxon>
        <taxon>Coleoptera</taxon>
        <taxon>Polyphaga</taxon>
        <taxon>Scarabaeiformia</taxon>
        <taxon>Scarabaeidae</taxon>
        <taxon>Rutelinae</taxon>
        <taxon>Popillia</taxon>
    </lineage>
</organism>
<keyword evidence="3 8" id="KW-0812">Transmembrane</keyword>
<gene>
    <name evidence="9" type="ORF">QE152_g37687</name>
</gene>
<keyword evidence="6" id="KW-0325">Glycoprotein</keyword>
<evidence type="ECO:0000256" key="3">
    <source>
        <dbReference type="ARBA" id="ARBA00022692"/>
    </source>
</evidence>
<evidence type="ECO:0000256" key="1">
    <source>
        <dbReference type="ARBA" id="ARBA00004141"/>
    </source>
</evidence>
<comment type="similarity">
    <text evidence="2">Belongs to the prominin family.</text>
</comment>
<feature type="transmembrane region" description="Helical" evidence="8">
    <location>
        <begin position="320"/>
        <end position="345"/>
    </location>
</feature>
<evidence type="ECO:0000313" key="9">
    <source>
        <dbReference type="EMBL" id="KAK9685772.1"/>
    </source>
</evidence>
<dbReference type="Proteomes" id="UP001458880">
    <property type="component" value="Unassembled WGS sequence"/>
</dbReference>
<dbReference type="Pfam" id="PF05478">
    <property type="entry name" value="Prominin"/>
    <property type="match status" value="1"/>
</dbReference>
<evidence type="ECO:0000256" key="2">
    <source>
        <dbReference type="ARBA" id="ARBA00006058"/>
    </source>
</evidence>
<keyword evidence="5 8" id="KW-0472">Membrane</keyword>
<dbReference type="EMBL" id="JASPKY010000752">
    <property type="protein sequence ID" value="KAK9685770.1"/>
    <property type="molecule type" value="Genomic_DNA"/>
</dbReference>
<reference evidence="9 10" key="2">
    <citation type="journal article" date="2024" name="BMC Genomics">
        <title>De novo assembly and annotation of Popillia japonica's genome with initial clues to its potential as an invasive pest.</title>
        <authorList>
            <person name="Cucini C."/>
            <person name="Boschi S."/>
            <person name="Funari R."/>
            <person name="Cardaioli E."/>
            <person name="Iannotti N."/>
            <person name="Marturano G."/>
            <person name="Paoli F."/>
            <person name="Bruttini M."/>
            <person name="Carapelli A."/>
            <person name="Frati F."/>
            <person name="Nardi F."/>
        </authorList>
    </citation>
    <scope>NUCLEOTIDE SEQUENCE [LARGE SCALE GENOMIC DNA]</scope>
    <source>
        <strain evidence="9">DMR45628</strain>
    </source>
</reference>
<dbReference type="GO" id="GO:0016020">
    <property type="term" value="C:membrane"/>
    <property type="evidence" value="ECO:0007669"/>
    <property type="project" value="UniProtKB-SubCell"/>
</dbReference>
<feature type="transmembrane region" description="Helical" evidence="8">
    <location>
        <begin position="679"/>
        <end position="706"/>
    </location>
</feature>
<dbReference type="InterPro" id="IPR008795">
    <property type="entry name" value="Prominin"/>
</dbReference>
<evidence type="ECO:0000256" key="5">
    <source>
        <dbReference type="ARBA" id="ARBA00023136"/>
    </source>
</evidence>
<evidence type="ECO:0000256" key="8">
    <source>
        <dbReference type="SAM" id="Phobius"/>
    </source>
</evidence>
<feature type="transmembrane region" description="Helical" evidence="8">
    <location>
        <begin position="644"/>
        <end position="667"/>
    </location>
</feature>
<dbReference type="PANTHER" id="PTHR22730:SF1">
    <property type="entry name" value="PROMININ-LIKE PROTEIN"/>
    <property type="match status" value="1"/>
</dbReference>
<evidence type="ECO:0000256" key="6">
    <source>
        <dbReference type="ARBA" id="ARBA00023180"/>
    </source>
</evidence>
<feature type="region of interest" description="Disordered" evidence="7">
    <location>
        <begin position="163"/>
        <end position="213"/>
    </location>
</feature>
<dbReference type="EMBL" id="JASPKY010000752">
    <property type="protein sequence ID" value="KAK9685772.1"/>
    <property type="molecule type" value="Genomic_DNA"/>
</dbReference>
<name>A0AAW1I9R4_POPJA</name>
<sequence>MSDSDEAPKNCTPDYRFPTEHVARILLITNAKHVSDILKENPLDRNEQLINLLRRIFSQNEQILSNIFSINPEPLQNDTDARFKLHLLGEPELTNLALHLSDFLSLKTDREFRESYEIEAGSVEGEIKKLLYLNPAGIDDAVANLTGNSKRIVENLQIGCSRGIGDDEDGRRNNRSGLAVKIDGQGVGDGRNSSGGIKGVELNGDGEGSHRFETVGTADVGDAATNKPEEEINVVERDRNGDKDERHSASRGLQFLDVPEGDGMRIHDLKLDDENAIFSIFSMLVGYLQPDEFPLGLIKDIFQRDTSSHVAVLQILKLEGLVLCWIVFWLILALCLPCAVVAQMCCPRKSIQRLRDDASSVSSNLNNKCTGKAAGFLLYILMVSLLNTILLMLAANDKFSRTIERSPDTVSVAFKDVETFIKNVQLQTSFVASSSFEITVEQISSDLENIERLLGNPFKRDFMRETGFNQIIEELTELKTGSTKISKRVRELLRECNAAKGAGKLLRESLSELSRQLNLARRYCAQTDRSLCESLQSTGLDLAFTVDELLADPYLQYLEQLSYDDKFNSSIDETVKMLNDLPKHVATETASQKAAILDVLQVRRRQMYSSVRSLEDLAKSVTLSVRTTGRDVSYLVESVSSRDLWRYLSVVAVSFLTFLAWVSYLCGSPCCCHYTRKTILYLKLGIFLTCFLTIALWVLGSISFLLGGHAQIIICNPLYQDRFIILSKILDENGLISKQGFFRDILKSNQSLKIEDILRSCQRDQPAYTTFHLENRIDIPKIFNYQSWDDLQIIFNEFQFPTDNLKIFADDLETNLERYSQAASRNRFRDIRSKISFPITYKDLGTFHDQLYTVGKQISDKKSAGNFEKIAYPLRDSILYKLTALEILLQPISTNIRDYLDKLVNAQIFLEDHGQILAEKNVKIYIFRLERHLHDLQKYFSEQIRDKIGRCKPIWDVFHHLREHICKSAIEPLNALSFSYFTSVFIFLCLTPIIINLIGYYKEISVNFSGSSSNGNFEQELSMRDQGVWTSHPSRSTSISIHNLPVLIPPLNDETIWTSPTSPGSLASFPREVPVPPRPPSIASIRSAPRLAGLYTIKKAKAIRSKYDSLKLIERTWKSPRSTQSPRGWL</sequence>
<evidence type="ECO:0000256" key="4">
    <source>
        <dbReference type="ARBA" id="ARBA00022989"/>
    </source>
</evidence>
<keyword evidence="10" id="KW-1185">Reference proteome</keyword>
<proteinExistence type="inferred from homology"/>
<keyword evidence="4 8" id="KW-1133">Transmembrane helix</keyword>
<comment type="subcellular location">
    <subcellularLocation>
        <location evidence="1">Membrane</location>
        <topology evidence="1">Multi-pass membrane protein</topology>
    </subcellularLocation>
</comment>
<dbReference type="PANTHER" id="PTHR22730">
    <property type="entry name" value="PROMININ PROM PROTEIN"/>
    <property type="match status" value="1"/>
</dbReference>
<feature type="transmembrane region" description="Helical" evidence="8">
    <location>
        <begin position="376"/>
        <end position="395"/>
    </location>
</feature>
<accession>A0AAW1I9R4</accession>
<protein>
    <submittedName>
        <fullName evidence="9">Prominin</fullName>
    </submittedName>
</protein>
<feature type="transmembrane region" description="Helical" evidence="8">
    <location>
        <begin position="978"/>
        <end position="1001"/>
    </location>
</feature>
<evidence type="ECO:0000313" key="10">
    <source>
        <dbReference type="Proteomes" id="UP001458880"/>
    </source>
</evidence>
<reference evidence="9" key="1">
    <citation type="submission" date="2023-05" db="EMBL/GenBank/DDBJ databases">
        <authorList>
            <person name="Nardi F."/>
            <person name="Carapelli A."/>
            <person name="Cucini C."/>
        </authorList>
    </citation>
    <scope>NUCLEOTIDE SEQUENCE</scope>
    <source>
        <strain evidence="9">DMR45628</strain>
        <tissue evidence="9">Testes</tissue>
    </source>
</reference>
<evidence type="ECO:0000256" key="7">
    <source>
        <dbReference type="SAM" id="MobiDB-lite"/>
    </source>
</evidence>
<dbReference type="AlphaFoldDB" id="A0AAW1I9R4"/>